<dbReference type="Gene3D" id="2.40.240.10">
    <property type="entry name" value="Ribosomal Protein L25, Chain P"/>
    <property type="match status" value="1"/>
</dbReference>
<dbReference type="AlphaFoldDB" id="A0A6S6SYN4"/>
<feature type="domain" description="tRNA synthetases class I (E and Q) anti-codon binding" evidence="3">
    <location>
        <begin position="2"/>
        <end position="43"/>
    </location>
</feature>
<dbReference type="SUPFAM" id="SSF50715">
    <property type="entry name" value="Ribosomal protein L25-like"/>
    <property type="match status" value="1"/>
</dbReference>
<reference evidence="4" key="1">
    <citation type="submission" date="2020-01" db="EMBL/GenBank/DDBJ databases">
        <authorList>
            <person name="Meier V. D."/>
            <person name="Meier V D."/>
        </authorList>
    </citation>
    <scope>NUCLEOTIDE SEQUENCE</scope>
    <source>
        <strain evidence="4">HLG_WM_MAG_08</strain>
    </source>
</reference>
<proteinExistence type="predicted"/>
<feature type="non-terminal residue" evidence="4">
    <location>
        <position position="1"/>
    </location>
</feature>
<evidence type="ECO:0000313" key="4">
    <source>
        <dbReference type="EMBL" id="CAA6807654.1"/>
    </source>
</evidence>
<dbReference type="GO" id="GO:0006412">
    <property type="term" value="P:translation"/>
    <property type="evidence" value="ECO:0007669"/>
    <property type="project" value="UniProtKB-KW"/>
</dbReference>
<dbReference type="Pfam" id="PF20974">
    <property type="entry name" value="tRNA-synt_1c_C2"/>
    <property type="match status" value="1"/>
</dbReference>
<evidence type="ECO:0000256" key="2">
    <source>
        <dbReference type="ARBA" id="ARBA00035479"/>
    </source>
</evidence>
<gene>
    <name evidence="4" type="ORF">HELGO_WM33190</name>
</gene>
<keyword evidence="1" id="KW-0648">Protein biosynthesis</keyword>
<sequence>KDFLESINPDSLEILSGCKAEAGLSSGAPDTRYQFEREGYFIEDSKYSSAEKPVFNRVIGLRDTWGKMDQS</sequence>
<dbReference type="InterPro" id="IPR020056">
    <property type="entry name" value="Rbsml_bL25/Gln-tRNA_synth_N"/>
</dbReference>
<dbReference type="InterPro" id="IPR011035">
    <property type="entry name" value="Ribosomal_bL25/Gln-tRNA_synth"/>
</dbReference>
<evidence type="ECO:0000259" key="3">
    <source>
        <dbReference type="Pfam" id="PF20974"/>
    </source>
</evidence>
<dbReference type="EMBL" id="CACVAV010000116">
    <property type="protein sequence ID" value="CAA6807654.1"/>
    <property type="molecule type" value="Genomic_DNA"/>
</dbReference>
<dbReference type="GO" id="GO:0004812">
    <property type="term" value="F:aminoacyl-tRNA ligase activity"/>
    <property type="evidence" value="ECO:0007669"/>
    <property type="project" value="UniProtKB-KW"/>
</dbReference>
<accession>A0A6S6SYN4</accession>
<protein>
    <recommendedName>
        <fullName evidence="2">50S ribosomal protein L25</fullName>
    </recommendedName>
</protein>
<name>A0A6S6SYN4_9GAMM</name>
<keyword evidence="4" id="KW-0030">Aminoacyl-tRNA synthetase</keyword>
<dbReference type="InterPro" id="IPR049437">
    <property type="entry name" value="tRNA-synt_1c_C2"/>
</dbReference>
<keyword evidence="4" id="KW-0436">Ligase</keyword>
<evidence type="ECO:0000256" key="1">
    <source>
        <dbReference type="ARBA" id="ARBA00022917"/>
    </source>
</evidence>
<organism evidence="4">
    <name type="scientific">uncultured Thiotrichaceae bacterium</name>
    <dbReference type="NCBI Taxonomy" id="298394"/>
    <lineage>
        <taxon>Bacteria</taxon>
        <taxon>Pseudomonadati</taxon>
        <taxon>Pseudomonadota</taxon>
        <taxon>Gammaproteobacteria</taxon>
        <taxon>Thiotrichales</taxon>
        <taxon>Thiotrichaceae</taxon>
        <taxon>environmental samples</taxon>
    </lineage>
</organism>